<evidence type="ECO:0000256" key="1">
    <source>
        <dbReference type="SAM" id="MobiDB-lite"/>
    </source>
</evidence>
<dbReference type="Proteomes" id="UP001530400">
    <property type="component" value="Unassembled WGS sequence"/>
</dbReference>
<keyword evidence="3" id="KW-1185">Reference proteome</keyword>
<dbReference type="AlphaFoldDB" id="A0ABD3PFQ4"/>
<sequence length="626" mass="71272">MMAAAVAQRAAKAQLRPSRVPAAALTRYAFSADTSLEPIAAPSEDPDETDQRPKASSSHRRFPRKRNHFRNHHKKKSWDRISSDDADVPKIGFTNILKSLSNQEMVSDVSDCAEEKTELIRGVQKGNGKVSMYWKNQNEKKKHYEQNQSETDPSLKEDVAAIQDESEKQQNTNETSNNYHRTSSEWLLVTNTPPMSKLSDLLPSLSNILEFEINKGILDLDQLFTTNNPNYIKPEYYTTLKEMNTLDSLYTFEDLKSSNLPILDLNIHPEESLPSQLISETRFHLSYTARPMGWFLRFQNISIAHAIRCHINEAERHASMIFDQHKFDRMKVRRERVDWVEGLWKKVQADYNVKKIAMQNALVREDDVDERQLMWGEDVVSRVGVGGNDTSFGDKLGGIDEAVNTAAAETTEDSECVEDVVNTLYEKYAQSHPYPDQSTAMSSVESVFGLYQLKCGPRVCKVNAFSPNNIPSQEWDQHSFHLGKLLELSDSVVRVDTRGLRTTVDNIKYLFRAFDFKGIYLGSSDEMEQLQSSFAGLPKSIGWRLSNYETVNPEMPKYAAVDLLIAGKERREFRPSNGKPTAPANHTFLIRFASPSDARMAVREMQGKMYENEQLLLTQYPSANII</sequence>
<comment type="caution">
    <text evidence="2">The sequence shown here is derived from an EMBL/GenBank/DDBJ whole genome shotgun (WGS) entry which is preliminary data.</text>
</comment>
<organism evidence="2 3">
    <name type="scientific">Cyclotella atomus</name>
    <dbReference type="NCBI Taxonomy" id="382360"/>
    <lineage>
        <taxon>Eukaryota</taxon>
        <taxon>Sar</taxon>
        <taxon>Stramenopiles</taxon>
        <taxon>Ochrophyta</taxon>
        <taxon>Bacillariophyta</taxon>
        <taxon>Coscinodiscophyceae</taxon>
        <taxon>Thalassiosirophycidae</taxon>
        <taxon>Stephanodiscales</taxon>
        <taxon>Stephanodiscaceae</taxon>
        <taxon>Cyclotella</taxon>
    </lineage>
</organism>
<protein>
    <recommendedName>
        <fullName evidence="4">RRM domain-containing protein</fullName>
    </recommendedName>
</protein>
<feature type="compositionally biased region" description="Basic residues" evidence="1">
    <location>
        <begin position="57"/>
        <end position="77"/>
    </location>
</feature>
<evidence type="ECO:0000313" key="3">
    <source>
        <dbReference type="Proteomes" id="UP001530400"/>
    </source>
</evidence>
<evidence type="ECO:0008006" key="4">
    <source>
        <dbReference type="Google" id="ProtNLM"/>
    </source>
</evidence>
<reference evidence="2 3" key="1">
    <citation type="submission" date="2024-10" db="EMBL/GenBank/DDBJ databases">
        <title>Updated reference genomes for cyclostephanoid diatoms.</title>
        <authorList>
            <person name="Roberts W.R."/>
            <person name="Alverson A.J."/>
        </authorList>
    </citation>
    <scope>NUCLEOTIDE SEQUENCE [LARGE SCALE GENOMIC DNA]</scope>
    <source>
        <strain evidence="2 3">AJA010-31</strain>
    </source>
</reference>
<accession>A0ABD3PFQ4</accession>
<evidence type="ECO:0000313" key="2">
    <source>
        <dbReference type="EMBL" id="KAL3786955.1"/>
    </source>
</evidence>
<gene>
    <name evidence="2" type="ORF">ACHAWO_005094</name>
</gene>
<name>A0ABD3PFQ4_9STRA</name>
<feature type="region of interest" description="Disordered" evidence="1">
    <location>
        <begin position="35"/>
        <end position="85"/>
    </location>
</feature>
<dbReference type="EMBL" id="JALLPJ020000629">
    <property type="protein sequence ID" value="KAL3786955.1"/>
    <property type="molecule type" value="Genomic_DNA"/>
</dbReference>
<proteinExistence type="predicted"/>